<protein>
    <submittedName>
        <fullName evidence="6">S9 family peptidase</fullName>
    </submittedName>
</protein>
<comment type="similarity">
    <text evidence="1">Belongs to the peptidase S9C family.</text>
</comment>
<dbReference type="RefSeq" id="WP_148948873.1">
    <property type="nucleotide sequence ID" value="NZ_VTEH01000032.1"/>
</dbReference>
<keyword evidence="2" id="KW-0645">Protease</keyword>
<feature type="domain" description="Peptidase S9 prolyl oligopeptidase catalytic" evidence="5">
    <location>
        <begin position="434"/>
        <end position="631"/>
    </location>
</feature>
<dbReference type="PANTHER" id="PTHR42776:SF27">
    <property type="entry name" value="DIPEPTIDYL PEPTIDASE FAMILY MEMBER 6"/>
    <property type="match status" value="1"/>
</dbReference>
<evidence type="ECO:0000256" key="1">
    <source>
        <dbReference type="ARBA" id="ARBA00010040"/>
    </source>
</evidence>
<dbReference type="InterPro" id="IPR001375">
    <property type="entry name" value="Peptidase_S9_cat"/>
</dbReference>
<evidence type="ECO:0000313" key="7">
    <source>
        <dbReference type="Proteomes" id="UP000323317"/>
    </source>
</evidence>
<evidence type="ECO:0000256" key="3">
    <source>
        <dbReference type="ARBA" id="ARBA00022801"/>
    </source>
</evidence>
<evidence type="ECO:0000259" key="5">
    <source>
        <dbReference type="Pfam" id="PF00326"/>
    </source>
</evidence>
<keyword evidence="3" id="KW-0378">Hydrolase</keyword>
<sequence length="642" mass="72220">MNNNEKNYLNIKELLSIPTFSGVNISEDGNYAAFVKTTADWKDNLYRNHIWIFDKNKEECYALSNIEGTSPIWSPDSKHIAYLSAAGGINQIFMQSLTDASRTQITDENEGVSTFKWDPAGNGIYFISRVKESESLTKRKAVYGDFHHAGKENQNHILSYIEIGTSSLNTTAHPLTDPKDFHVQEFDISHDGKKIAFIAKPSPEAQEDPNRDLYIADRESGEMQKINCNKLLGGSLCFSPNAGKICYTASLKEKEFYRNHIQDSTIEIYDLESGEHLQPLPHFDSTITPIRWTSKGILIRWQHKTNYHIGLLSENGSVKKINSDGFIMDASITKDGNHLAYNKAAANETFEIFLDDRKITNENSFFKGKARSNREVISWKNSEDIEIEGVLTTPADFDASKKYPLLVFVHGGPGWASFPIHSGCFNDKYPVEQFVQKGFIVLEPNYRGSTGYGNDFYKANYRNFGFGDYDDVISGVDSLVGKGIADRDRVGVMGWSQGGFIAAFCSIYSDRFKAASVGGAITNLRNHYVNTDIPYFFRMYLGSTPWDDPEIYSKASPMTYIKSASTPTLIQHGEVDARVPITNAYDLFRGLTDMDVETELVVFKGMAYSSTQPGMHAAIMKQNLMWFSHYLLGESLEGFRVL</sequence>
<gene>
    <name evidence="6" type="ORF">FZC79_22425</name>
</gene>
<keyword evidence="4" id="KW-0720">Serine protease</keyword>
<evidence type="ECO:0000256" key="2">
    <source>
        <dbReference type="ARBA" id="ARBA00022670"/>
    </source>
</evidence>
<dbReference type="AlphaFoldDB" id="A0A5D4K592"/>
<dbReference type="InterPro" id="IPR029058">
    <property type="entry name" value="AB_hydrolase_fold"/>
</dbReference>
<dbReference type="SUPFAM" id="SSF82171">
    <property type="entry name" value="DPP6 N-terminal domain-like"/>
    <property type="match status" value="1"/>
</dbReference>
<name>A0A5D4K592_9BACI</name>
<organism evidence="6 7">
    <name type="scientific">Rossellomorea vietnamensis</name>
    <dbReference type="NCBI Taxonomy" id="218284"/>
    <lineage>
        <taxon>Bacteria</taxon>
        <taxon>Bacillati</taxon>
        <taxon>Bacillota</taxon>
        <taxon>Bacilli</taxon>
        <taxon>Bacillales</taxon>
        <taxon>Bacillaceae</taxon>
        <taxon>Rossellomorea</taxon>
    </lineage>
</organism>
<dbReference type="InterPro" id="IPR011659">
    <property type="entry name" value="WD40"/>
</dbReference>
<dbReference type="FunFam" id="3.40.50.1820:FF:000028">
    <property type="entry name" value="S9 family peptidase"/>
    <property type="match status" value="1"/>
</dbReference>
<evidence type="ECO:0000313" key="6">
    <source>
        <dbReference type="EMBL" id="TYR72537.1"/>
    </source>
</evidence>
<proteinExistence type="inferred from homology"/>
<accession>A0A5D4K592</accession>
<dbReference type="GO" id="GO:0004252">
    <property type="term" value="F:serine-type endopeptidase activity"/>
    <property type="evidence" value="ECO:0007669"/>
    <property type="project" value="TreeGrafter"/>
</dbReference>
<comment type="caution">
    <text evidence="6">The sequence shown here is derived from an EMBL/GenBank/DDBJ whole genome shotgun (WGS) entry which is preliminary data.</text>
</comment>
<dbReference type="Pfam" id="PF07676">
    <property type="entry name" value="PD40"/>
    <property type="match status" value="1"/>
</dbReference>
<dbReference type="InterPro" id="IPR011042">
    <property type="entry name" value="6-blade_b-propeller_TolB-like"/>
</dbReference>
<dbReference type="GO" id="GO:0006508">
    <property type="term" value="P:proteolysis"/>
    <property type="evidence" value="ECO:0007669"/>
    <property type="project" value="UniProtKB-KW"/>
</dbReference>
<dbReference type="PANTHER" id="PTHR42776">
    <property type="entry name" value="SERINE PEPTIDASE S9 FAMILY MEMBER"/>
    <property type="match status" value="1"/>
</dbReference>
<dbReference type="Proteomes" id="UP000323317">
    <property type="component" value="Unassembled WGS sequence"/>
</dbReference>
<dbReference type="EMBL" id="VTEH01000032">
    <property type="protein sequence ID" value="TYR72537.1"/>
    <property type="molecule type" value="Genomic_DNA"/>
</dbReference>
<dbReference type="Pfam" id="PF00326">
    <property type="entry name" value="Peptidase_S9"/>
    <property type="match status" value="1"/>
</dbReference>
<dbReference type="SUPFAM" id="SSF53474">
    <property type="entry name" value="alpha/beta-Hydrolases"/>
    <property type="match status" value="1"/>
</dbReference>
<evidence type="ECO:0000256" key="4">
    <source>
        <dbReference type="ARBA" id="ARBA00022825"/>
    </source>
</evidence>
<dbReference type="Gene3D" id="3.40.50.1820">
    <property type="entry name" value="alpha/beta hydrolase"/>
    <property type="match status" value="1"/>
</dbReference>
<dbReference type="Gene3D" id="2.120.10.30">
    <property type="entry name" value="TolB, C-terminal domain"/>
    <property type="match status" value="2"/>
</dbReference>
<reference evidence="6 7" key="1">
    <citation type="submission" date="2019-08" db="EMBL/GenBank/DDBJ databases">
        <title>Bacillus genomes from the desert of Cuatro Cienegas, Coahuila.</title>
        <authorList>
            <person name="Olmedo-Alvarez G."/>
        </authorList>
    </citation>
    <scope>NUCLEOTIDE SEQUENCE [LARGE SCALE GENOMIC DNA]</scope>
    <source>
        <strain evidence="6 7">CH40_1T</strain>
    </source>
</reference>